<dbReference type="NCBIfam" id="TIGR02532">
    <property type="entry name" value="IV_pilin_GFxxxE"/>
    <property type="match status" value="1"/>
</dbReference>
<evidence type="ECO:0000313" key="2">
    <source>
        <dbReference type="EMBL" id="KKQ45767.1"/>
    </source>
</evidence>
<dbReference type="InterPro" id="IPR012902">
    <property type="entry name" value="N_methyl_site"/>
</dbReference>
<protein>
    <submittedName>
        <fullName evidence="2">Tfp pilus assembly protein PilV-like protein</fullName>
    </submittedName>
</protein>
<feature type="transmembrane region" description="Helical" evidence="1">
    <location>
        <begin position="12"/>
        <end position="34"/>
    </location>
</feature>
<reference evidence="2 3" key="1">
    <citation type="journal article" date="2015" name="Nature">
        <title>rRNA introns, odd ribosomes, and small enigmatic genomes across a large radiation of phyla.</title>
        <authorList>
            <person name="Brown C.T."/>
            <person name="Hug L.A."/>
            <person name="Thomas B.C."/>
            <person name="Sharon I."/>
            <person name="Castelle C.J."/>
            <person name="Singh A."/>
            <person name="Wilkins M.J."/>
            <person name="Williams K.H."/>
            <person name="Banfield J.F."/>
        </authorList>
    </citation>
    <scope>NUCLEOTIDE SEQUENCE [LARGE SCALE GENOMIC DNA]</scope>
</reference>
<dbReference type="EMBL" id="LBTU01000049">
    <property type="protein sequence ID" value="KKQ45767.1"/>
    <property type="molecule type" value="Genomic_DNA"/>
</dbReference>
<sequence>MKKINKLNTGFTLVETLVAVSIFSISILGMMSVLGSSIANTNYAKRKIIATYLAQEGIEYIRNMRDTAVLYNGGGNWNSFRNTPDASISYPVSSDFSGFNRKVWLDKTNLDQDEVKIFSKVEWKQGSGDYSITFSENLFNWYEI</sequence>
<organism evidence="2 3">
    <name type="scientific">Candidatus Yanofskybacteria bacterium GW2011_GWC2_37_9</name>
    <dbReference type="NCBI Taxonomy" id="1619028"/>
    <lineage>
        <taxon>Bacteria</taxon>
        <taxon>Candidatus Yanofskyibacteriota</taxon>
    </lineage>
</organism>
<keyword evidence="1" id="KW-0472">Membrane</keyword>
<evidence type="ECO:0000256" key="1">
    <source>
        <dbReference type="SAM" id="Phobius"/>
    </source>
</evidence>
<dbReference type="PROSITE" id="PS00409">
    <property type="entry name" value="PROKAR_NTER_METHYL"/>
    <property type="match status" value="1"/>
</dbReference>
<evidence type="ECO:0000313" key="3">
    <source>
        <dbReference type="Proteomes" id="UP000034430"/>
    </source>
</evidence>
<keyword evidence="1" id="KW-1133">Transmembrane helix</keyword>
<dbReference type="Proteomes" id="UP000034430">
    <property type="component" value="Unassembled WGS sequence"/>
</dbReference>
<comment type="caution">
    <text evidence="2">The sequence shown here is derived from an EMBL/GenBank/DDBJ whole genome shotgun (WGS) entry which is preliminary data.</text>
</comment>
<dbReference type="AlphaFoldDB" id="A0A0G0HU17"/>
<gene>
    <name evidence="2" type="ORF">US65_C0049G0009</name>
</gene>
<proteinExistence type="predicted"/>
<keyword evidence="1" id="KW-0812">Transmembrane</keyword>
<accession>A0A0G0HU17</accession>
<dbReference type="Pfam" id="PF07963">
    <property type="entry name" value="N_methyl"/>
    <property type="match status" value="1"/>
</dbReference>
<name>A0A0G0HU17_9BACT</name>